<dbReference type="InterPro" id="IPR027417">
    <property type="entry name" value="P-loop_NTPase"/>
</dbReference>
<evidence type="ECO:0000256" key="3">
    <source>
        <dbReference type="ARBA" id="ARBA00022475"/>
    </source>
</evidence>
<dbReference type="EMBL" id="AKKV01000020">
    <property type="protein sequence ID" value="EIT86876.1"/>
    <property type="molecule type" value="Genomic_DNA"/>
</dbReference>
<comment type="caution">
    <text evidence="12">The sequence shown here is derived from an EMBL/GenBank/DDBJ whole genome shotgun (WGS) entry which is preliminary data.</text>
</comment>
<gene>
    <name evidence="12" type="ORF">A374_04859</name>
</gene>
<keyword evidence="4 9" id="KW-0812">Transmembrane</keyword>
<evidence type="ECO:0000256" key="9">
    <source>
        <dbReference type="SAM" id="Phobius"/>
    </source>
</evidence>
<dbReference type="CDD" id="cd18541">
    <property type="entry name" value="ABC_6TM_TmrB_like"/>
    <property type="match status" value="1"/>
</dbReference>
<feature type="transmembrane region" description="Helical" evidence="9">
    <location>
        <begin position="18"/>
        <end position="35"/>
    </location>
</feature>
<dbReference type="InterPro" id="IPR036640">
    <property type="entry name" value="ABC1_TM_sf"/>
</dbReference>
<keyword evidence="3" id="KW-1003">Cell membrane</keyword>
<evidence type="ECO:0000259" key="10">
    <source>
        <dbReference type="PROSITE" id="PS50893"/>
    </source>
</evidence>
<evidence type="ECO:0000256" key="6">
    <source>
        <dbReference type="ARBA" id="ARBA00022840"/>
    </source>
</evidence>
<dbReference type="InterPro" id="IPR003593">
    <property type="entry name" value="AAA+_ATPase"/>
</dbReference>
<dbReference type="eggNOG" id="COG1132">
    <property type="taxonomic scope" value="Bacteria"/>
</dbReference>
<feature type="transmembrane region" description="Helical" evidence="9">
    <location>
        <begin position="56"/>
        <end position="73"/>
    </location>
</feature>
<dbReference type="InterPro" id="IPR003439">
    <property type="entry name" value="ABC_transporter-like_ATP-bd"/>
</dbReference>
<feature type="domain" description="ABC transporter" evidence="10">
    <location>
        <begin position="338"/>
        <end position="571"/>
    </location>
</feature>
<dbReference type="OrthoDB" id="9770415at2"/>
<dbReference type="GO" id="GO:0005524">
    <property type="term" value="F:ATP binding"/>
    <property type="evidence" value="ECO:0007669"/>
    <property type="project" value="UniProtKB-KW"/>
</dbReference>
<dbReference type="SUPFAM" id="SSF52540">
    <property type="entry name" value="P-loop containing nucleoside triphosphate hydrolases"/>
    <property type="match status" value="1"/>
</dbReference>
<keyword evidence="6 12" id="KW-0067">ATP-binding</keyword>
<feature type="transmembrane region" description="Helical" evidence="9">
    <location>
        <begin position="274"/>
        <end position="298"/>
    </location>
</feature>
<evidence type="ECO:0000313" key="12">
    <source>
        <dbReference type="EMBL" id="EIT86876.1"/>
    </source>
</evidence>
<dbReference type="FunFam" id="3.40.50.300:FF:000221">
    <property type="entry name" value="Multidrug ABC transporter ATP-binding protein"/>
    <property type="match status" value="1"/>
</dbReference>
<dbReference type="STRING" id="1196324.A374_04859"/>
<dbReference type="Pfam" id="PF00005">
    <property type="entry name" value="ABC_tran"/>
    <property type="match status" value="1"/>
</dbReference>
<dbReference type="GO" id="GO:0005886">
    <property type="term" value="C:plasma membrane"/>
    <property type="evidence" value="ECO:0007669"/>
    <property type="project" value="UniProtKB-SubCell"/>
</dbReference>
<dbReference type="GO" id="GO:0015421">
    <property type="term" value="F:ABC-type oligopeptide transporter activity"/>
    <property type="evidence" value="ECO:0007669"/>
    <property type="project" value="TreeGrafter"/>
</dbReference>
<dbReference type="InterPro" id="IPR017871">
    <property type="entry name" value="ABC_transporter-like_CS"/>
</dbReference>
<evidence type="ECO:0000256" key="8">
    <source>
        <dbReference type="ARBA" id="ARBA00023136"/>
    </source>
</evidence>
<dbReference type="Gene3D" id="1.20.1560.10">
    <property type="entry name" value="ABC transporter type 1, transmembrane domain"/>
    <property type="match status" value="1"/>
</dbReference>
<keyword evidence="5" id="KW-0547">Nucleotide-binding</keyword>
<sequence>MSVFADLFWYFKSEKKRYIGGIVLLALVSLCLLLPPNIVGRAIDQMKAGTLTKSDLLLYVLLLAIVAVTVYVLRFFWRVLIYGASISLALLLRNRLFTHYTKMSASFYHKRRVGDLMAHATNDLQAIQQTAGDGVLTLVDSIMMGSFTMIAMTTTISWKLTLVSLLPLPFMAWSTSRYGNLLHKRFASAQAAFSSMNDKVQESIAGVRVIKAFGEEKHDRDAFQALSKQVVKQNIEVAKVDALFDPTISLIIGLSYLLSVSYGSYLVIGEQLSIGQLIAFTTYLGLLIWPMLAFGWLFNIVERGKASYERVTALLKEEACIQEEAHACEKVPLGEISLALSTFTYDGANSPALRDVYLTIEQGMTIGIVGPTGSGKSTLCKLLLREMDCEEGSIVIDDVSIRNYRVDTLRQAIGYVPQDHFLFSLSIFENIAFGKPDASFKEVKRAAQAAAIYEEICQLSDGFQTLVGERGVTLSGGQKQRLSIARALLLQSTILLLDDALSAVDAKTEEAILSVLKKERQQQTTLITAHRLSSVAHADCIIVLDEGRMVQKGTHEELIASQGWYQETYRRQALEQLLEKGGSS</sequence>
<dbReference type="InterPro" id="IPR011527">
    <property type="entry name" value="ABC1_TM_dom"/>
</dbReference>
<dbReference type="InterPro" id="IPR039421">
    <property type="entry name" value="Type_1_exporter"/>
</dbReference>
<evidence type="ECO:0000313" key="13">
    <source>
        <dbReference type="Proteomes" id="UP000004080"/>
    </source>
</evidence>
<dbReference type="GO" id="GO:0016887">
    <property type="term" value="F:ATP hydrolysis activity"/>
    <property type="evidence" value="ECO:0007669"/>
    <property type="project" value="InterPro"/>
</dbReference>
<dbReference type="Pfam" id="PF00664">
    <property type="entry name" value="ABC_membrane"/>
    <property type="match status" value="1"/>
</dbReference>
<feature type="transmembrane region" description="Helical" evidence="9">
    <location>
        <begin position="248"/>
        <end position="268"/>
    </location>
</feature>
<proteinExistence type="predicted"/>
<reference evidence="12 13" key="1">
    <citation type="journal article" date="2012" name="J. Bacteriol.">
        <title>Genome of Bacillus macauensis ZFHKF-1, a Long-Chain-Forming Bacterium.</title>
        <authorList>
            <person name="Cai L."/>
            <person name="Zhang T."/>
        </authorList>
    </citation>
    <scope>NUCLEOTIDE SEQUENCE [LARGE SCALE GENOMIC DNA]</scope>
    <source>
        <strain evidence="12 13">ZFHKF-1</strain>
    </source>
</reference>
<dbReference type="PROSITE" id="PS00211">
    <property type="entry name" value="ABC_TRANSPORTER_1"/>
    <property type="match status" value="1"/>
</dbReference>
<dbReference type="Gene3D" id="3.40.50.300">
    <property type="entry name" value="P-loop containing nucleotide triphosphate hydrolases"/>
    <property type="match status" value="1"/>
</dbReference>
<dbReference type="RefSeq" id="WP_007201071.1">
    <property type="nucleotide sequence ID" value="NZ_AKKV01000020.1"/>
</dbReference>
<dbReference type="PROSITE" id="PS50893">
    <property type="entry name" value="ABC_TRANSPORTER_2"/>
    <property type="match status" value="1"/>
</dbReference>
<name>I8J4Z2_9BACL</name>
<keyword evidence="13" id="KW-1185">Reference proteome</keyword>
<dbReference type="AlphaFoldDB" id="I8J4Z2"/>
<dbReference type="SUPFAM" id="SSF90123">
    <property type="entry name" value="ABC transporter transmembrane region"/>
    <property type="match status" value="1"/>
</dbReference>
<keyword evidence="2" id="KW-0813">Transport</keyword>
<evidence type="ECO:0000256" key="1">
    <source>
        <dbReference type="ARBA" id="ARBA00004651"/>
    </source>
</evidence>
<evidence type="ECO:0000259" key="11">
    <source>
        <dbReference type="PROSITE" id="PS50929"/>
    </source>
</evidence>
<dbReference type="PANTHER" id="PTHR43394">
    <property type="entry name" value="ATP-DEPENDENT PERMEASE MDL1, MITOCHONDRIAL"/>
    <property type="match status" value="1"/>
</dbReference>
<protein>
    <submittedName>
        <fullName evidence="12">ABC transporter ATP-binding protein/permease</fullName>
    </submittedName>
</protein>
<dbReference type="SMART" id="SM00382">
    <property type="entry name" value="AAA"/>
    <property type="match status" value="1"/>
</dbReference>
<accession>I8J4Z2</accession>
<keyword evidence="8 9" id="KW-0472">Membrane</keyword>
<dbReference type="PROSITE" id="PS50929">
    <property type="entry name" value="ABC_TM1F"/>
    <property type="match status" value="1"/>
</dbReference>
<dbReference type="PANTHER" id="PTHR43394:SF1">
    <property type="entry name" value="ATP-BINDING CASSETTE SUB-FAMILY B MEMBER 10, MITOCHONDRIAL"/>
    <property type="match status" value="1"/>
</dbReference>
<organism evidence="12 13">
    <name type="scientific">Fictibacillus macauensis ZFHKF-1</name>
    <dbReference type="NCBI Taxonomy" id="1196324"/>
    <lineage>
        <taxon>Bacteria</taxon>
        <taxon>Bacillati</taxon>
        <taxon>Bacillota</taxon>
        <taxon>Bacilli</taxon>
        <taxon>Bacillales</taxon>
        <taxon>Fictibacillaceae</taxon>
        <taxon>Fictibacillus</taxon>
    </lineage>
</organism>
<evidence type="ECO:0000256" key="5">
    <source>
        <dbReference type="ARBA" id="ARBA00022741"/>
    </source>
</evidence>
<dbReference type="FunFam" id="1.20.1560.10:FF:000011">
    <property type="entry name" value="Multidrug ABC transporter ATP-binding protein"/>
    <property type="match status" value="1"/>
</dbReference>
<evidence type="ECO:0000256" key="4">
    <source>
        <dbReference type="ARBA" id="ARBA00022692"/>
    </source>
</evidence>
<dbReference type="PATRIC" id="fig|1196324.3.peg.987"/>
<feature type="domain" description="ABC transmembrane type-1" evidence="11">
    <location>
        <begin position="19"/>
        <end position="303"/>
    </location>
</feature>
<comment type="subcellular location">
    <subcellularLocation>
        <location evidence="1">Cell membrane</location>
        <topology evidence="1">Multi-pass membrane protein</topology>
    </subcellularLocation>
</comment>
<dbReference type="Proteomes" id="UP000004080">
    <property type="component" value="Unassembled WGS sequence"/>
</dbReference>
<evidence type="ECO:0000256" key="7">
    <source>
        <dbReference type="ARBA" id="ARBA00022989"/>
    </source>
</evidence>
<keyword evidence="7 9" id="KW-1133">Transmembrane helix</keyword>
<evidence type="ECO:0000256" key="2">
    <source>
        <dbReference type="ARBA" id="ARBA00022448"/>
    </source>
</evidence>